<evidence type="ECO:0000313" key="2">
    <source>
        <dbReference type="EMBL" id="OJD32004.1"/>
    </source>
</evidence>
<organism evidence="2 3">
    <name type="scientific">Diplodia corticola</name>
    <dbReference type="NCBI Taxonomy" id="236234"/>
    <lineage>
        <taxon>Eukaryota</taxon>
        <taxon>Fungi</taxon>
        <taxon>Dikarya</taxon>
        <taxon>Ascomycota</taxon>
        <taxon>Pezizomycotina</taxon>
        <taxon>Dothideomycetes</taxon>
        <taxon>Dothideomycetes incertae sedis</taxon>
        <taxon>Botryosphaeriales</taxon>
        <taxon>Botryosphaeriaceae</taxon>
        <taxon>Diplodia</taxon>
    </lineage>
</organism>
<accession>A0A1J9RVY7</accession>
<dbReference type="EMBL" id="MNUE01000042">
    <property type="protein sequence ID" value="OJD32004.1"/>
    <property type="molecule type" value="Genomic_DNA"/>
</dbReference>
<reference evidence="2 3" key="1">
    <citation type="submission" date="2016-10" db="EMBL/GenBank/DDBJ databases">
        <title>Proteomics and genomics reveal pathogen-plant mechanisms compatible with a hemibiotrophic lifestyle of Diplodia corticola.</title>
        <authorList>
            <person name="Fernandes I."/>
            <person name="De Jonge R."/>
            <person name="Van De Peer Y."/>
            <person name="Devreese B."/>
            <person name="Alves A."/>
            <person name="Esteves A.C."/>
        </authorList>
    </citation>
    <scope>NUCLEOTIDE SEQUENCE [LARGE SCALE GENOMIC DNA]</scope>
    <source>
        <strain evidence="2 3">CBS 112549</strain>
    </source>
</reference>
<sequence>MVIKYGGRWSSDFIDHVVAKFNKALEGTYLTCFLPILLLLAENNQLDAKRHDKPELLGPGASISAFEAPFGIAAPIPRPALTTCTRLGTYLGESYLHRRAPRRSKPSTLFLASTPKPPPPPPPKMPPPPPPPRQTHTHTLALITIGQSPRHDYAPDLPRLLPRNTRLVQHGALDALSLADVRATLSPPPPEAPSNDDDDDDGDDSDDDEPTQILVSRMRDGTEVKMDAGRLKPLVEACVRGVAAGASAAARARARARAKTDDDGDDDDENDASVDAILLLCTGDVPRFDDDDGGRGLGVPVIAPQEAVRRFLEERGGRGRRGRRGGGSLRDVDADDAGTGRESDSESNNSNNSNRTRTTAKIRQPPRLILVSPEERQVAAARRRWDGVGGCEVVGGKAATPYGEASEGEVREVAGWVKELVGGGGGEVLVYMDCMGYTLGHKRIVEEVVGAGAGAGVEVVVPREVVFRAVGALFGEEM</sequence>
<dbReference type="GeneID" id="31016168"/>
<dbReference type="OrthoDB" id="3943109at2759"/>
<evidence type="ECO:0000313" key="3">
    <source>
        <dbReference type="Proteomes" id="UP000183809"/>
    </source>
</evidence>
<gene>
    <name evidence="2" type="ORF">BKCO1_420005</name>
</gene>
<proteinExistence type="predicted"/>
<name>A0A1J9RVY7_9PEZI</name>
<dbReference type="Proteomes" id="UP000183809">
    <property type="component" value="Unassembled WGS sequence"/>
</dbReference>
<dbReference type="InterPro" id="IPR010843">
    <property type="entry name" value="Uncharacterised_AroM"/>
</dbReference>
<dbReference type="Pfam" id="PF07302">
    <property type="entry name" value="AroM"/>
    <property type="match status" value="2"/>
</dbReference>
<keyword evidence="3" id="KW-1185">Reference proteome</keyword>
<comment type="caution">
    <text evidence="2">The sequence shown here is derived from an EMBL/GenBank/DDBJ whole genome shotgun (WGS) entry which is preliminary data.</text>
</comment>
<feature type="region of interest" description="Disordered" evidence="1">
    <location>
        <begin position="313"/>
        <end position="363"/>
    </location>
</feature>
<evidence type="ECO:0000256" key="1">
    <source>
        <dbReference type="SAM" id="MobiDB-lite"/>
    </source>
</evidence>
<feature type="region of interest" description="Disordered" evidence="1">
    <location>
        <begin position="101"/>
        <end position="136"/>
    </location>
</feature>
<dbReference type="RefSeq" id="XP_020128264.1">
    <property type="nucleotide sequence ID" value="XM_020275907.1"/>
</dbReference>
<protein>
    <submittedName>
        <fullName evidence="2">Uncharacterized protein</fullName>
    </submittedName>
</protein>
<feature type="compositionally biased region" description="Pro residues" evidence="1">
    <location>
        <begin position="115"/>
        <end position="133"/>
    </location>
</feature>
<dbReference type="AlphaFoldDB" id="A0A1J9RVY7"/>
<feature type="region of interest" description="Disordered" evidence="1">
    <location>
        <begin position="183"/>
        <end position="221"/>
    </location>
</feature>
<feature type="compositionally biased region" description="Acidic residues" evidence="1">
    <location>
        <begin position="194"/>
        <end position="210"/>
    </location>
</feature>